<gene>
    <name evidence="1" type="ORF">PHAVU_004G122800g</name>
</gene>
<dbReference type="AlphaFoldDB" id="V7C2G4"/>
<protein>
    <submittedName>
        <fullName evidence="1">Uncharacterized protein</fullName>
    </submittedName>
</protein>
<sequence>MCYESESESERICQCFSGLFHLLCYKYRLLKCHKHKPETIQDTSTNSRSKLKQISYRAPLSWQVKGHPFCSFQKSVAITCQRRVALWLF</sequence>
<dbReference type="Proteomes" id="UP000000226">
    <property type="component" value="Chromosome 4"/>
</dbReference>
<evidence type="ECO:0000313" key="1">
    <source>
        <dbReference type="EMBL" id="ESW24347.1"/>
    </source>
</evidence>
<proteinExistence type="predicted"/>
<accession>V7C2G4</accession>
<reference evidence="2" key="1">
    <citation type="journal article" date="2014" name="Nat. Genet.">
        <title>A reference genome for common bean and genome-wide analysis of dual domestications.</title>
        <authorList>
            <person name="Schmutz J."/>
            <person name="McClean P.E."/>
            <person name="Mamidi S."/>
            <person name="Wu G.A."/>
            <person name="Cannon S.B."/>
            <person name="Grimwood J."/>
            <person name="Jenkins J."/>
            <person name="Shu S."/>
            <person name="Song Q."/>
            <person name="Chavarro C."/>
            <person name="Torres-Torres M."/>
            <person name="Geffroy V."/>
            <person name="Moghaddam S.M."/>
            <person name="Gao D."/>
            <person name="Abernathy B."/>
            <person name="Barry K."/>
            <person name="Blair M."/>
            <person name="Brick M.A."/>
            <person name="Chovatia M."/>
            <person name="Gepts P."/>
            <person name="Goodstein D.M."/>
            <person name="Gonzales M."/>
            <person name="Hellsten U."/>
            <person name="Hyten D.L."/>
            <person name="Jia G."/>
            <person name="Kelly J.D."/>
            <person name="Kudrna D."/>
            <person name="Lee R."/>
            <person name="Richard M.M."/>
            <person name="Miklas P.N."/>
            <person name="Osorno J.M."/>
            <person name="Rodrigues J."/>
            <person name="Thareau V."/>
            <person name="Urrea C.A."/>
            <person name="Wang M."/>
            <person name="Yu Y."/>
            <person name="Zhang M."/>
            <person name="Wing R.A."/>
            <person name="Cregan P.B."/>
            <person name="Rokhsar D.S."/>
            <person name="Jackson S.A."/>
        </authorList>
    </citation>
    <scope>NUCLEOTIDE SEQUENCE [LARGE SCALE GENOMIC DNA]</scope>
    <source>
        <strain evidence="2">cv. G19833</strain>
    </source>
</reference>
<dbReference type="EMBL" id="CM002291">
    <property type="protein sequence ID" value="ESW24347.1"/>
    <property type="molecule type" value="Genomic_DNA"/>
</dbReference>
<keyword evidence="2" id="KW-1185">Reference proteome</keyword>
<organism evidence="1 2">
    <name type="scientific">Phaseolus vulgaris</name>
    <name type="common">Kidney bean</name>
    <name type="synonym">French bean</name>
    <dbReference type="NCBI Taxonomy" id="3885"/>
    <lineage>
        <taxon>Eukaryota</taxon>
        <taxon>Viridiplantae</taxon>
        <taxon>Streptophyta</taxon>
        <taxon>Embryophyta</taxon>
        <taxon>Tracheophyta</taxon>
        <taxon>Spermatophyta</taxon>
        <taxon>Magnoliopsida</taxon>
        <taxon>eudicotyledons</taxon>
        <taxon>Gunneridae</taxon>
        <taxon>Pentapetalae</taxon>
        <taxon>rosids</taxon>
        <taxon>fabids</taxon>
        <taxon>Fabales</taxon>
        <taxon>Fabaceae</taxon>
        <taxon>Papilionoideae</taxon>
        <taxon>50 kb inversion clade</taxon>
        <taxon>NPAAA clade</taxon>
        <taxon>indigoferoid/millettioid clade</taxon>
        <taxon>Phaseoleae</taxon>
        <taxon>Phaseolus</taxon>
    </lineage>
</organism>
<dbReference type="Gramene" id="ESW24347">
    <property type="protein sequence ID" value="ESW24347"/>
    <property type="gene ID" value="PHAVU_004G122800g"/>
</dbReference>
<name>V7C2G4_PHAVU</name>
<evidence type="ECO:0000313" key="2">
    <source>
        <dbReference type="Proteomes" id="UP000000226"/>
    </source>
</evidence>